<proteinExistence type="predicted"/>
<dbReference type="InterPro" id="IPR047801">
    <property type="entry name" value="Peptidase_C45"/>
</dbReference>
<dbReference type="Gene3D" id="3.60.60.10">
    <property type="entry name" value="Penicillin V Acylase, Chain A"/>
    <property type="match status" value="1"/>
</dbReference>
<dbReference type="EMBL" id="LFYT02000005">
    <property type="protein sequence ID" value="PVE43607.1"/>
    <property type="molecule type" value="Genomic_DNA"/>
</dbReference>
<dbReference type="AlphaFoldDB" id="A0A2T7UFY6"/>
<evidence type="ECO:0000313" key="2">
    <source>
        <dbReference type="EMBL" id="PVE43607.1"/>
    </source>
</evidence>
<dbReference type="InterPro" id="IPR005079">
    <property type="entry name" value="Peptidase_C45_hydrolase"/>
</dbReference>
<accession>A0A2T7UFY6</accession>
<protein>
    <recommendedName>
        <fullName evidence="1">Peptidase C45 hydrolase domain-containing protein</fullName>
    </recommendedName>
</protein>
<dbReference type="Proteomes" id="UP000037507">
    <property type="component" value="Unassembled WGS sequence"/>
</dbReference>
<feature type="domain" description="Peptidase C45 hydrolase" evidence="1">
    <location>
        <begin position="153"/>
        <end position="351"/>
    </location>
</feature>
<dbReference type="OrthoDB" id="2910336at2"/>
<organism evidence="2 3">
    <name type="scientific">Limnohabitans planktonicus II-D5</name>
    <dbReference type="NCBI Taxonomy" id="1293045"/>
    <lineage>
        <taxon>Bacteria</taxon>
        <taxon>Pseudomonadati</taxon>
        <taxon>Pseudomonadota</taxon>
        <taxon>Betaproteobacteria</taxon>
        <taxon>Burkholderiales</taxon>
        <taxon>Comamonadaceae</taxon>
        <taxon>Limnohabitans</taxon>
    </lineage>
</organism>
<dbReference type="Gene3D" id="1.10.10.2120">
    <property type="match status" value="1"/>
</dbReference>
<evidence type="ECO:0000313" key="3">
    <source>
        <dbReference type="Proteomes" id="UP000037507"/>
    </source>
</evidence>
<dbReference type="PANTHER" id="PTHR34180:SF1">
    <property type="entry name" value="BETA-ALANYL-DOPAMINE_CARCININE HYDROLASE"/>
    <property type="match status" value="1"/>
</dbReference>
<keyword evidence="3" id="KW-1185">Reference proteome</keyword>
<comment type="caution">
    <text evidence="2">The sequence shown here is derived from an EMBL/GenBank/DDBJ whole genome shotgun (WGS) entry which is preliminary data.</text>
</comment>
<dbReference type="RefSeq" id="WP_053170140.1">
    <property type="nucleotide sequence ID" value="NZ_LFYT02000005.1"/>
</dbReference>
<evidence type="ECO:0000259" key="1">
    <source>
        <dbReference type="Pfam" id="PF03417"/>
    </source>
</evidence>
<sequence length="400" mass="42612">MFTCINILGAASAHERGQIYGREAKGRIQHSVVTYARLFAACGIDWSSACDRAMRFEPVIEQVDADLMAELRGMAEGSGQSLGSLMALNCRTEILPPTFLADAPDLKHAAQVALAANRAAGLPDWLEQAAWDSALRDGECTAMGVTAAASRTGQAWLAQNWDWMGRQREALVLLHTQGPSGQSITTLTEAGMLAKIGINQSGFALGLNILRSVRDGSRLGVPVHVLLRHLLDCRSVAHARERLQALQTDLGLGFGAASNVPCADAQGQAACFEVSPVGWADVAPTDGVVVHTNHFVCESLLAEQAPMGPGLSSQSRLGTAYQHALQTPIGQAELEHFLRDESDGFLSICRSPDPSVPPESRVESVAGIIMHTQPPAMWVACDVPSRVAFEAVPLAKPAQL</sequence>
<dbReference type="PANTHER" id="PTHR34180">
    <property type="entry name" value="PEPTIDASE C45"/>
    <property type="match status" value="1"/>
</dbReference>
<name>A0A2T7UFY6_9BURK</name>
<dbReference type="STRING" id="1293045.H663_04270"/>
<reference evidence="2" key="1">
    <citation type="submission" date="2017-04" db="EMBL/GenBank/DDBJ databases">
        <title>Unexpected and diverse lifestyles within the genus Limnohabitans.</title>
        <authorList>
            <person name="Kasalicky V."/>
            <person name="Mehrshad M."/>
            <person name="Andrei S.-A."/>
            <person name="Salcher M."/>
            <person name="Kratochvilova H."/>
            <person name="Simek K."/>
            <person name="Ghai R."/>
        </authorList>
    </citation>
    <scope>NUCLEOTIDE SEQUENCE [LARGE SCALE GENOMIC DNA]</scope>
    <source>
        <strain evidence="2">II-D5</strain>
    </source>
</reference>
<dbReference type="InterPro" id="IPR047794">
    <property type="entry name" value="C45_proenzyme-like"/>
</dbReference>
<gene>
    <name evidence="2" type="ORF">H663_006335</name>
</gene>
<dbReference type="NCBIfam" id="NF040521">
    <property type="entry name" value="C45_proenzyme"/>
    <property type="match status" value="1"/>
</dbReference>
<dbReference type="Pfam" id="PF03417">
    <property type="entry name" value="AAT"/>
    <property type="match status" value="1"/>
</dbReference>